<evidence type="ECO:0000313" key="2">
    <source>
        <dbReference type="Proteomes" id="UP000478052"/>
    </source>
</evidence>
<sequence>MHTQTLSQHRNGLSDRDSAPVRNSNCLDSIIYILCAYTLHFEKLTQCIFFLHKKNNTCISTLGEAAYRRSVCCHEWPVDTVNCFICGRTKNAKLKSENITFHRMHCSHNLAVDKIHKRSIICSLHFVPESFIVKNIENTTKTRYTNNTNI</sequence>
<evidence type="ECO:0000313" key="1">
    <source>
        <dbReference type="EMBL" id="KAF0750467.1"/>
    </source>
</evidence>
<accession>A0A6G0Y7I9</accession>
<gene>
    <name evidence="1" type="ORF">FWK35_00013713</name>
</gene>
<keyword evidence="2" id="KW-1185">Reference proteome</keyword>
<comment type="caution">
    <text evidence="1">The sequence shown here is derived from an EMBL/GenBank/DDBJ whole genome shotgun (WGS) entry which is preliminary data.</text>
</comment>
<reference evidence="1 2" key="1">
    <citation type="submission" date="2019-08" db="EMBL/GenBank/DDBJ databases">
        <title>Whole genome of Aphis craccivora.</title>
        <authorList>
            <person name="Voronova N.V."/>
            <person name="Shulinski R.S."/>
            <person name="Bandarenka Y.V."/>
            <person name="Zhorov D.G."/>
            <person name="Warner D."/>
        </authorList>
    </citation>
    <scope>NUCLEOTIDE SEQUENCE [LARGE SCALE GENOMIC DNA]</scope>
    <source>
        <strain evidence="1">180601</strain>
        <tissue evidence="1">Whole Body</tissue>
    </source>
</reference>
<protein>
    <submittedName>
        <fullName evidence="1">THAP-type domain-containing protein</fullName>
    </submittedName>
</protein>
<dbReference type="Proteomes" id="UP000478052">
    <property type="component" value="Unassembled WGS sequence"/>
</dbReference>
<organism evidence="1 2">
    <name type="scientific">Aphis craccivora</name>
    <name type="common">Cowpea aphid</name>
    <dbReference type="NCBI Taxonomy" id="307492"/>
    <lineage>
        <taxon>Eukaryota</taxon>
        <taxon>Metazoa</taxon>
        <taxon>Ecdysozoa</taxon>
        <taxon>Arthropoda</taxon>
        <taxon>Hexapoda</taxon>
        <taxon>Insecta</taxon>
        <taxon>Pterygota</taxon>
        <taxon>Neoptera</taxon>
        <taxon>Paraneoptera</taxon>
        <taxon>Hemiptera</taxon>
        <taxon>Sternorrhyncha</taxon>
        <taxon>Aphidomorpha</taxon>
        <taxon>Aphidoidea</taxon>
        <taxon>Aphididae</taxon>
        <taxon>Aphidini</taxon>
        <taxon>Aphis</taxon>
        <taxon>Aphis</taxon>
    </lineage>
</organism>
<proteinExistence type="predicted"/>
<dbReference type="AlphaFoldDB" id="A0A6G0Y7I9"/>
<dbReference type="EMBL" id="VUJU01005709">
    <property type="protein sequence ID" value="KAF0750467.1"/>
    <property type="molecule type" value="Genomic_DNA"/>
</dbReference>
<name>A0A6G0Y7I9_APHCR</name>